<name>A0ABW5D652_9BACT</name>
<keyword evidence="4" id="KW-1185">Reference proteome</keyword>
<comment type="caution">
    <text evidence="3">The sequence shown here is derived from an EMBL/GenBank/DDBJ whole genome shotgun (WGS) entry which is preliminary data.</text>
</comment>
<sequence length="94" mass="10149">MKLPHPRKFPLLAVFAFIQVGVLPSLVAAEEAAELPAKVRTPEAGDVNRRAARSEKPRSIMSDIPARPTRGQLEKIKSDGLVLANLSGNSKHKG</sequence>
<feature type="signal peptide" evidence="2">
    <location>
        <begin position="1"/>
        <end position="28"/>
    </location>
</feature>
<evidence type="ECO:0000256" key="1">
    <source>
        <dbReference type="SAM" id="MobiDB-lite"/>
    </source>
</evidence>
<feature type="compositionally biased region" description="Basic and acidic residues" evidence="1">
    <location>
        <begin position="41"/>
        <end position="58"/>
    </location>
</feature>
<dbReference type="RefSeq" id="WP_386819268.1">
    <property type="nucleotide sequence ID" value="NZ_JBHUIT010000004.1"/>
</dbReference>
<proteinExistence type="predicted"/>
<dbReference type="Proteomes" id="UP001597375">
    <property type="component" value="Unassembled WGS sequence"/>
</dbReference>
<organism evidence="3 4">
    <name type="scientific">Luteolibacter algae</name>
    <dbReference type="NCBI Taxonomy" id="454151"/>
    <lineage>
        <taxon>Bacteria</taxon>
        <taxon>Pseudomonadati</taxon>
        <taxon>Verrucomicrobiota</taxon>
        <taxon>Verrucomicrobiia</taxon>
        <taxon>Verrucomicrobiales</taxon>
        <taxon>Verrucomicrobiaceae</taxon>
        <taxon>Luteolibacter</taxon>
    </lineage>
</organism>
<reference evidence="4" key="1">
    <citation type="journal article" date="2019" name="Int. J. Syst. Evol. Microbiol.">
        <title>The Global Catalogue of Microorganisms (GCM) 10K type strain sequencing project: providing services to taxonomists for standard genome sequencing and annotation.</title>
        <authorList>
            <consortium name="The Broad Institute Genomics Platform"/>
            <consortium name="The Broad Institute Genome Sequencing Center for Infectious Disease"/>
            <person name="Wu L."/>
            <person name="Ma J."/>
        </authorList>
    </citation>
    <scope>NUCLEOTIDE SEQUENCE [LARGE SCALE GENOMIC DNA]</scope>
    <source>
        <strain evidence="4">CGMCC 4.7106</strain>
    </source>
</reference>
<protein>
    <submittedName>
        <fullName evidence="3">Uncharacterized protein</fullName>
    </submittedName>
</protein>
<accession>A0ABW5D652</accession>
<gene>
    <name evidence="3" type="ORF">ACFSSA_06010</name>
</gene>
<dbReference type="EMBL" id="JBHUIT010000004">
    <property type="protein sequence ID" value="MFD2256219.1"/>
    <property type="molecule type" value="Genomic_DNA"/>
</dbReference>
<evidence type="ECO:0000256" key="2">
    <source>
        <dbReference type="SAM" id="SignalP"/>
    </source>
</evidence>
<evidence type="ECO:0000313" key="3">
    <source>
        <dbReference type="EMBL" id="MFD2256219.1"/>
    </source>
</evidence>
<keyword evidence="2" id="KW-0732">Signal</keyword>
<feature type="region of interest" description="Disordered" evidence="1">
    <location>
        <begin position="41"/>
        <end position="71"/>
    </location>
</feature>
<feature type="chain" id="PRO_5045261718" evidence="2">
    <location>
        <begin position="29"/>
        <end position="94"/>
    </location>
</feature>
<evidence type="ECO:0000313" key="4">
    <source>
        <dbReference type="Proteomes" id="UP001597375"/>
    </source>
</evidence>